<dbReference type="AlphaFoldDB" id="A0A8J3KH86"/>
<dbReference type="EMBL" id="BONH01000073">
    <property type="protein sequence ID" value="GIG03147.1"/>
    <property type="molecule type" value="Genomic_DNA"/>
</dbReference>
<protein>
    <submittedName>
        <fullName evidence="2">Uncharacterized protein</fullName>
    </submittedName>
</protein>
<keyword evidence="3" id="KW-1185">Reference proteome</keyword>
<accession>A0A8J3KH86</accession>
<evidence type="ECO:0000313" key="2">
    <source>
        <dbReference type="EMBL" id="GIG03147.1"/>
    </source>
</evidence>
<feature type="region of interest" description="Disordered" evidence="1">
    <location>
        <begin position="1"/>
        <end position="22"/>
    </location>
</feature>
<gene>
    <name evidence="2" type="ORF">Cci01nite_82400</name>
</gene>
<dbReference type="RefSeq" id="WP_120319154.1">
    <property type="nucleotide sequence ID" value="NZ_BONH01000073.1"/>
</dbReference>
<evidence type="ECO:0000256" key="1">
    <source>
        <dbReference type="SAM" id="MobiDB-lite"/>
    </source>
</evidence>
<evidence type="ECO:0000313" key="3">
    <source>
        <dbReference type="Proteomes" id="UP000659904"/>
    </source>
</evidence>
<organism evidence="2 3">
    <name type="scientific">Catellatospora citrea</name>
    <dbReference type="NCBI Taxonomy" id="53366"/>
    <lineage>
        <taxon>Bacteria</taxon>
        <taxon>Bacillati</taxon>
        <taxon>Actinomycetota</taxon>
        <taxon>Actinomycetes</taxon>
        <taxon>Micromonosporales</taxon>
        <taxon>Micromonosporaceae</taxon>
        <taxon>Catellatospora</taxon>
    </lineage>
</organism>
<reference evidence="2 3" key="1">
    <citation type="submission" date="2021-01" db="EMBL/GenBank/DDBJ databases">
        <title>Whole genome shotgun sequence of Catellatospora citrea NBRC 14495.</title>
        <authorList>
            <person name="Komaki H."/>
            <person name="Tamura T."/>
        </authorList>
    </citation>
    <scope>NUCLEOTIDE SEQUENCE [LARGE SCALE GENOMIC DNA]</scope>
    <source>
        <strain evidence="2 3">NBRC 14495</strain>
    </source>
</reference>
<dbReference type="Proteomes" id="UP000659904">
    <property type="component" value="Unassembled WGS sequence"/>
</dbReference>
<proteinExistence type="predicted"/>
<name>A0A8J3KH86_9ACTN</name>
<comment type="caution">
    <text evidence="2">The sequence shown here is derived from an EMBL/GenBank/DDBJ whole genome shotgun (WGS) entry which is preliminary data.</text>
</comment>
<sequence length="172" mass="18831">MVRPAIVIPSTPDAPGPTPRRPDGSLYRYELIDAMGQWRAYADEPEALVGVLITDYAELDDVARLAARISLAVHVRTMAQAHIIAAAGLAGCTADDIEVLRHDGQMPPVTHWSAPVPLLLVEGFYQPIGDLPRPVAAGAGEIIWIDPREDRDLLRSLHYLGWTILAELAEQR</sequence>